<dbReference type="EMBL" id="LN835309">
    <property type="protein sequence ID" value="CRH02711.1"/>
    <property type="molecule type" value="Genomic_DNA"/>
</dbReference>
<evidence type="ECO:0000256" key="1">
    <source>
        <dbReference type="SAM" id="MobiDB-lite"/>
    </source>
</evidence>
<reference evidence="2 3" key="1">
    <citation type="submission" date="2015-04" db="EMBL/GenBank/DDBJ databases">
        <authorList>
            <consortium name="Pathogen Informatics"/>
        </authorList>
    </citation>
    <scope>NUCLEOTIDE SEQUENCE [LARGE SCALE GENOMIC DNA]</scope>
    <source>
        <strain evidence="2 3">SGS1</strain>
    </source>
</reference>
<dbReference type="GeneID" id="39738877"/>
<accession>A0A1J1HBN3</accession>
<evidence type="ECO:0000313" key="3">
    <source>
        <dbReference type="Proteomes" id="UP000220158"/>
    </source>
</evidence>
<feature type="region of interest" description="Disordered" evidence="1">
    <location>
        <begin position="539"/>
        <end position="571"/>
    </location>
</feature>
<dbReference type="Proteomes" id="UP000220158">
    <property type="component" value="Chromosome 14"/>
</dbReference>
<evidence type="ECO:0000313" key="2">
    <source>
        <dbReference type="EMBL" id="CRH02711.1"/>
    </source>
</evidence>
<keyword evidence="3" id="KW-1185">Reference proteome</keyword>
<sequence length="721" mass="86926">MNIIIKSLNKNYYFNLIKKVTFYDSVVINNFDLKNNQNILLTNLNIIKNESLLLSSCLNFLKNFENFSVICCGCNDPKSKVQLKKSIWFSSIGLEMKDFIEYCYKDNEEMKNDKIKIFEEIVKLECPVILKDKNTILTESEIAPKKIVNSSKRMRYFFNISEIHKFSGEPDFSDFTRLMIGFYNICKIYIKRKEDDRIELKHIVEKVNYFHFVLFYIYNYLLKYKHFNYNNVEEGNRNSILKYLKEKRRNMHLVKNQLLQEKVLNIPKEYSNSLIPTNKAKMKKKQKNIFERIQKFRRKSKILEDEEKFMWVEEKDDDLDENNTSLSHDKLYDSKNNNDIDCNENNYNLNNIDSDNSLIEIENKNENYPLFRFQYISKKEEDYESNNIFSYNKMYNNYTKLLEKKVYINLDDHPINEDIIKSENILFRIPEAIGGYTFINYVENIPNNYIFPINENLYKGIQVYKKEEINIDSLWKNIENETLNIKKIGFFNPFNIKKNLDSLQHRKNTNDNSNLGNDYDEITELKDDMMSFQEYIYDKNREKRKQSRRNKNKELDKISYNASNNEKDDNEDERFEYFKKLKNENSNIDDHLELKEQINSIYDNTYNEESNQNYKHTYNIRRKLNDEEKKLETVILDDIKEEKRNLIEDDKKELKEHSFYICKNIKFPELKKDENIKTKNRNKFLNDELQRYIRPQIPKKNSNISDLKSKTIEAHSPSKKG</sequence>
<dbReference type="OrthoDB" id="370635at2759"/>
<feature type="region of interest" description="Disordered" evidence="1">
    <location>
        <begin position="696"/>
        <end position="721"/>
    </location>
</feature>
<dbReference type="RefSeq" id="XP_028535231.1">
    <property type="nucleotide sequence ID" value="XM_028679526.1"/>
</dbReference>
<dbReference type="VEuPathDB" id="PlasmoDB:PRELSG_1444500"/>
<gene>
    <name evidence="2" type="ORF">PRELSG_1444500</name>
</gene>
<proteinExistence type="predicted"/>
<dbReference type="AlphaFoldDB" id="A0A1J1HBN3"/>
<feature type="compositionally biased region" description="Basic residues" evidence="1">
    <location>
        <begin position="542"/>
        <end position="551"/>
    </location>
</feature>
<dbReference type="OMA" id="RMRYFFN"/>
<dbReference type="KEGG" id="prel:PRELSG_1444500"/>
<protein>
    <submittedName>
        <fullName evidence="2">Uncharacterized protein</fullName>
    </submittedName>
</protein>
<organism evidence="2 3">
    <name type="scientific">Plasmodium relictum</name>
    <dbReference type="NCBI Taxonomy" id="85471"/>
    <lineage>
        <taxon>Eukaryota</taxon>
        <taxon>Sar</taxon>
        <taxon>Alveolata</taxon>
        <taxon>Apicomplexa</taxon>
        <taxon>Aconoidasida</taxon>
        <taxon>Haemosporida</taxon>
        <taxon>Plasmodiidae</taxon>
        <taxon>Plasmodium</taxon>
        <taxon>Plasmodium (Haemamoeba)</taxon>
    </lineage>
</organism>
<name>A0A1J1HBN3_PLARL</name>